<dbReference type="AlphaFoldDB" id="A0ABC8S1K7"/>
<dbReference type="PANTHER" id="PTHR45966">
    <property type="entry name" value="GDSL-LIKE LIPASE/ACYLHYDROLASE"/>
    <property type="match status" value="1"/>
</dbReference>
<evidence type="ECO:0008006" key="4">
    <source>
        <dbReference type="Google" id="ProtNLM"/>
    </source>
</evidence>
<dbReference type="Gene3D" id="3.40.50.1110">
    <property type="entry name" value="SGNH hydrolase"/>
    <property type="match status" value="1"/>
</dbReference>
<name>A0ABC8S1K7_9AQUA</name>
<accession>A0ABC8S1K7</accession>
<proteinExistence type="predicted"/>
<evidence type="ECO:0000313" key="2">
    <source>
        <dbReference type="EMBL" id="CAK9149670.1"/>
    </source>
</evidence>
<sequence>MTDTKQKATKTESSSSIMALAGLSCFQFSILLLLSSLFSPTSCLSHHQNNKHAALFIFGDSLFDPGNNNYINTTINFQANFWPYGESFFKYPTGRFCDGRLIPDFIDLSLPTALVL</sequence>
<dbReference type="PROSITE" id="PS51257">
    <property type="entry name" value="PROKAR_LIPOPROTEIN"/>
    <property type="match status" value="1"/>
</dbReference>
<dbReference type="Proteomes" id="UP001642360">
    <property type="component" value="Unassembled WGS sequence"/>
</dbReference>
<evidence type="ECO:0000256" key="1">
    <source>
        <dbReference type="ARBA" id="ARBA00022729"/>
    </source>
</evidence>
<reference evidence="2 3" key="1">
    <citation type="submission" date="2024-02" db="EMBL/GenBank/DDBJ databases">
        <authorList>
            <person name="Vignale AGUSTIN F."/>
            <person name="Sosa J E."/>
            <person name="Modenutti C."/>
        </authorList>
    </citation>
    <scope>NUCLEOTIDE SEQUENCE [LARGE SCALE GENOMIC DNA]</scope>
</reference>
<keyword evidence="3" id="KW-1185">Reference proteome</keyword>
<dbReference type="EMBL" id="CAUOFW020001919">
    <property type="protein sequence ID" value="CAK9149670.1"/>
    <property type="molecule type" value="Genomic_DNA"/>
</dbReference>
<dbReference type="InterPro" id="IPR044552">
    <property type="entry name" value="GLIP1-5/GLL25"/>
</dbReference>
<keyword evidence="1" id="KW-0732">Signal</keyword>
<comment type="caution">
    <text evidence="2">The sequence shown here is derived from an EMBL/GenBank/DDBJ whole genome shotgun (WGS) entry which is preliminary data.</text>
</comment>
<dbReference type="PANTHER" id="PTHR45966:SF36">
    <property type="entry name" value="INACTIVE GDSL ESTERASE_LIPASE-LIKE PROTEIN 25"/>
    <property type="match status" value="1"/>
</dbReference>
<gene>
    <name evidence="2" type="ORF">ILEXP_LOCUS17732</name>
</gene>
<evidence type="ECO:0000313" key="3">
    <source>
        <dbReference type="Proteomes" id="UP001642360"/>
    </source>
</evidence>
<organism evidence="2 3">
    <name type="scientific">Ilex paraguariensis</name>
    <name type="common">yerba mate</name>
    <dbReference type="NCBI Taxonomy" id="185542"/>
    <lineage>
        <taxon>Eukaryota</taxon>
        <taxon>Viridiplantae</taxon>
        <taxon>Streptophyta</taxon>
        <taxon>Embryophyta</taxon>
        <taxon>Tracheophyta</taxon>
        <taxon>Spermatophyta</taxon>
        <taxon>Magnoliopsida</taxon>
        <taxon>eudicotyledons</taxon>
        <taxon>Gunneridae</taxon>
        <taxon>Pentapetalae</taxon>
        <taxon>asterids</taxon>
        <taxon>campanulids</taxon>
        <taxon>Aquifoliales</taxon>
        <taxon>Aquifoliaceae</taxon>
        <taxon>Ilex</taxon>
    </lineage>
</organism>
<dbReference type="InterPro" id="IPR036514">
    <property type="entry name" value="SGNH_hydro_sf"/>
</dbReference>
<protein>
    <recommendedName>
        <fullName evidence="4">GDSL esterase/lipase</fullName>
    </recommendedName>
</protein>